<dbReference type="AlphaFoldDB" id="A0A382ZGY7"/>
<feature type="domain" description="Methyltransferase" evidence="1">
    <location>
        <begin position="50"/>
        <end position="139"/>
    </location>
</feature>
<proteinExistence type="predicted"/>
<dbReference type="InterPro" id="IPR029063">
    <property type="entry name" value="SAM-dependent_MTases_sf"/>
</dbReference>
<name>A0A382ZGY7_9ZZZZ</name>
<dbReference type="EMBL" id="UINC01183847">
    <property type="protein sequence ID" value="SVD94794.1"/>
    <property type="molecule type" value="Genomic_DNA"/>
</dbReference>
<protein>
    <recommendedName>
        <fullName evidence="1">Methyltransferase domain-containing protein</fullName>
    </recommendedName>
</protein>
<dbReference type="Pfam" id="PF13649">
    <property type="entry name" value="Methyltransf_25"/>
    <property type="match status" value="1"/>
</dbReference>
<feature type="non-terminal residue" evidence="2">
    <location>
        <position position="178"/>
    </location>
</feature>
<sequence>MPVDLFRTLTRLSIFFLAPVLLGLPVSLPADESGEARSILDATGIHGGLVVHLGSGNGRLTAALRRTSAYQVHGLDTDAEKVKAAREHIHALGIYGGVSVDRLAGKRLPYIENLVNLVVIEDLAGVDMDEVLRVLVPRGVAYARVNGGWKKTIKPWPGNIDEWTHFMHGPGGNAVARD</sequence>
<organism evidence="2">
    <name type="scientific">marine metagenome</name>
    <dbReference type="NCBI Taxonomy" id="408172"/>
    <lineage>
        <taxon>unclassified sequences</taxon>
        <taxon>metagenomes</taxon>
        <taxon>ecological metagenomes</taxon>
    </lineage>
</organism>
<accession>A0A382ZGY7</accession>
<dbReference type="InterPro" id="IPR041698">
    <property type="entry name" value="Methyltransf_25"/>
</dbReference>
<evidence type="ECO:0000259" key="1">
    <source>
        <dbReference type="Pfam" id="PF13649"/>
    </source>
</evidence>
<evidence type="ECO:0000313" key="2">
    <source>
        <dbReference type="EMBL" id="SVD94794.1"/>
    </source>
</evidence>
<reference evidence="2" key="1">
    <citation type="submission" date="2018-05" db="EMBL/GenBank/DDBJ databases">
        <authorList>
            <person name="Lanie J.A."/>
            <person name="Ng W.-L."/>
            <person name="Kazmierczak K.M."/>
            <person name="Andrzejewski T.M."/>
            <person name="Davidsen T.M."/>
            <person name="Wayne K.J."/>
            <person name="Tettelin H."/>
            <person name="Glass J.I."/>
            <person name="Rusch D."/>
            <person name="Podicherti R."/>
            <person name="Tsui H.-C.T."/>
            <person name="Winkler M.E."/>
        </authorList>
    </citation>
    <scope>NUCLEOTIDE SEQUENCE</scope>
</reference>
<dbReference type="Gene3D" id="3.40.50.150">
    <property type="entry name" value="Vaccinia Virus protein VP39"/>
    <property type="match status" value="1"/>
</dbReference>
<dbReference type="SUPFAM" id="SSF53335">
    <property type="entry name" value="S-adenosyl-L-methionine-dependent methyltransferases"/>
    <property type="match status" value="1"/>
</dbReference>
<gene>
    <name evidence="2" type="ORF">METZ01_LOCUS447648</name>
</gene>